<keyword evidence="3" id="KW-0819">tRNA processing</keyword>
<protein>
    <submittedName>
        <fullName evidence="14">Polynucleotide adenylyltransferase</fullName>
    </submittedName>
</protein>
<dbReference type="SUPFAM" id="SSF81891">
    <property type="entry name" value="Poly A polymerase C-terminal region-like"/>
    <property type="match status" value="1"/>
</dbReference>
<dbReference type="Gene3D" id="3.30.460.10">
    <property type="entry name" value="Beta Polymerase, domain 2"/>
    <property type="match status" value="1"/>
</dbReference>
<evidence type="ECO:0000256" key="4">
    <source>
        <dbReference type="ARBA" id="ARBA00022695"/>
    </source>
</evidence>
<dbReference type="InterPro" id="IPR002646">
    <property type="entry name" value="PolA_pol_head_dom"/>
</dbReference>
<dbReference type="GO" id="GO:0000166">
    <property type="term" value="F:nucleotide binding"/>
    <property type="evidence" value="ECO:0007669"/>
    <property type="project" value="UniProtKB-KW"/>
</dbReference>
<dbReference type="Gene3D" id="1.10.3090.10">
    <property type="entry name" value="cca-adding enzyme, domain 2"/>
    <property type="match status" value="1"/>
</dbReference>
<feature type="domain" description="CCA-adding enzyme C-terminal" evidence="12">
    <location>
        <begin position="300"/>
        <end position="441"/>
    </location>
</feature>
<dbReference type="InterPro" id="IPR032810">
    <property type="entry name" value="CCA-adding_enz_C"/>
</dbReference>
<dbReference type="PANTHER" id="PTHR46173">
    <property type="entry name" value="CCA TRNA NUCLEOTIDYLTRANSFERASE 1, MITOCHONDRIAL"/>
    <property type="match status" value="1"/>
</dbReference>
<organism evidence="13 17">
    <name type="scientific">Candidatus Infernicultor aquiphilus</name>
    <dbReference type="NCBI Taxonomy" id="1805029"/>
    <lineage>
        <taxon>Bacteria</taxon>
        <taxon>Pseudomonadati</taxon>
        <taxon>Atribacterota</taxon>
        <taxon>Candidatus Phoenicimicrobiia</taxon>
        <taxon>Candidatus Pheonicimicrobiales</taxon>
        <taxon>Candidatus Phoenicimicrobiaceae</taxon>
        <taxon>Candidatus Infernicultor</taxon>
    </lineage>
</organism>
<dbReference type="Proteomes" id="UP000231493">
    <property type="component" value="Unassembled WGS sequence"/>
</dbReference>
<dbReference type="CDD" id="cd05398">
    <property type="entry name" value="NT_ClassII-CCAase"/>
    <property type="match status" value="1"/>
</dbReference>
<keyword evidence="7" id="KW-0460">Magnesium</keyword>
<dbReference type="InterPro" id="IPR043519">
    <property type="entry name" value="NT_sf"/>
</dbReference>
<evidence type="ECO:0000256" key="8">
    <source>
        <dbReference type="ARBA" id="ARBA00022884"/>
    </source>
</evidence>
<dbReference type="EMBL" id="PFKO01000078">
    <property type="protein sequence ID" value="PIY33450.1"/>
    <property type="molecule type" value="Genomic_DNA"/>
</dbReference>
<dbReference type="Proteomes" id="UP000182763">
    <property type="component" value="Unassembled WGS sequence"/>
</dbReference>
<comment type="cofactor">
    <cofactor evidence="1">
        <name>Mg(2+)</name>
        <dbReference type="ChEBI" id="CHEBI:18420"/>
    </cofactor>
</comment>
<reference evidence="14" key="3">
    <citation type="submission" date="2017-09" db="EMBL/GenBank/DDBJ databases">
        <title>Depth-based differentiation of microbial function through sediment-hosted aquifers and enrichment of novel symbionts in the deep terrestrial subsurface.</title>
        <authorList>
            <person name="Probst A.J."/>
            <person name="Ladd B."/>
            <person name="Jarett J.K."/>
            <person name="Geller-Mcgrath D.E."/>
            <person name="Sieber C.M.K."/>
            <person name="Emerson J.B."/>
            <person name="Anantharaman K."/>
            <person name="Thomas B.C."/>
            <person name="Malmstrom R."/>
            <person name="Stieglmeier M."/>
            <person name="Klingl A."/>
            <person name="Woyke T."/>
            <person name="Ryan C.M."/>
            <person name="Banfield J.F."/>
        </authorList>
    </citation>
    <scope>NUCLEOTIDE SEQUENCE</scope>
    <source>
        <strain evidence="14">CG_4_8_14_3_um_filter_34_18</strain>
    </source>
</reference>
<dbReference type="Pfam" id="PF12627">
    <property type="entry name" value="PolyA_pol_RNAbd"/>
    <property type="match status" value="1"/>
</dbReference>
<dbReference type="PANTHER" id="PTHR46173:SF1">
    <property type="entry name" value="CCA TRNA NUCLEOTIDYLTRANSFERASE 1, MITOCHONDRIAL"/>
    <property type="match status" value="1"/>
</dbReference>
<keyword evidence="4 14" id="KW-0548">Nucleotidyltransferase</keyword>
<dbReference type="EMBL" id="PFTV01000038">
    <property type="protein sequence ID" value="PJB57726.1"/>
    <property type="molecule type" value="Genomic_DNA"/>
</dbReference>
<evidence type="ECO:0000256" key="7">
    <source>
        <dbReference type="ARBA" id="ARBA00022842"/>
    </source>
</evidence>
<name>A0A1J5GAL5_9BACT</name>
<reference evidence="13 17" key="1">
    <citation type="journal article" date="2016" name="Environ. Microbiol.">
        <title>Genomic resolution of a cold subsurface aquifer community provides metabolic insights for novel microbes adapted to high CO concentrations.</title>
        <authorList>
            <person name="Probst A.J."/>
            <person name="Castelle C.J."/>
            <person name="Singh A."/>
            <person name="Brown C.T."/>
            <person name="Anantharaman K."/>
            <person name="Sharon I."/>
            <person name="Hug L.A."/>
            <person name="Burstein D."/>
            <person name="Emerson J.B."/>
            <person name="Thomas B.C."/>
            <person name="Banfield J.F."/>
        </authorList>
    </citation>
    <scope>NUCLEOTIDE SEQUENCE [LARGE SCALE GENOMIC DNA]</scope>
    <source>
        <strain evidence="13">CG2_30_33_13</strain>
    </source>
</reference>
<feature type="domain" description="Poly A polymerase head" evidence="10">
    <location>
        <begin position="38"/>
        <end position="158"/>
    </location>
</feature>
<dbReference type="GO" id="GO:0008033">
    <property type="term" value="P:tRNA processing"/>
    <property type="evidence" value="ECO:0007669"/>
    <property type="project" value="UniProtKB-KW"/>
</dbReference>
<keyword evidence="2 9" id="KW-0808">Transferase</keyword>
<comment type="similarity">
    <text evidence="9">Belongs to the tRNA nucleotidyltransferase/poly(A) polymerase family.</text>
</comment>
<dbReference type="EMBL" id="MNYY01000103">
    <property type="protein sequence ID" value="OIP69332.1"/>
    <property type="molecule type" value="Genomic_DNA"/>
</dbReference>
<evidence type="ECO:0000256" key="3">
    <source>
        <dbReference type="ARBA" id="ARBA00022694"/>
    </source>
</evidence>
<evidence type="ECO:0000313" key="15">
    <source>
        <dbReference type="EMBL" id="PIY33450.1"/>
    </source>
</evidence>
<evidence type="ECO:0000259" key="12">
    <source>
        <dbReference type="Pfam" id="PF13735"/>
    </source>
</evidence>
<evidence type="ECO:0000313" key="18">
    <source>
        <dbReference type="Proteomes" id="UP000228560"/>
    </source>
</evidence>
<dbReference type="STRING" id="1805029.AUK42_05315"/>
<feature type="domain" description="tRNA nucleotidyltransferase/poly(A) polymerase RNA and SrmB- binding" evidence="11">
    <location>
        <begin position="186"/>
        <end position="246"/>
    </location>
</feature>
<evidence type="ECO:0000256" key="9">
    <source>
        <dbReference type="RuleBase" id="RU003953"/>
    </source>
</evidence>
<accession>A0A1J5GAL5</accession>
<dbReference type="Proteomes" id="UP000230646">
    <property type="component" value="Unassembled WGS sequence"/>
</dbReference>
<evidence type="ECO:0000256" key="5">
    <source>
        <dbReference type="ARBA" id="ARBA00022723"/>
    </source>
</evidence>
<accession>A0A2M7PS46</accession>
<evidence type="ECO:0000313" key="14">
    <source>
        <dbReference type="EMBL" id="PIX34817.1"/>
    </source>
</evidence>
<dbReference type="RefSeq" id="WP_406606959.1">
    <property type="nucleotide sequence ID" value="NZ_PFKO01000078.1"/>
</dbReference>
<accession>A0A2M8CFD2</accession>
<keyword evidence="8 9" id="KW-0694">RNA-binding</keyword>
<reference evidence="18 19" key="2">
    <citation type="submission" date="2017-09" db="EMBL/GenBank/DDBJ databases">
        <title>Depth-based differentiation of microbial function through sediment-hosted aquifers and enrichment of novel symbionts in the deep terrestrial subsurface.</title>
        <authorList>
            <person name="Probst A.J."/>
            <person name="Ladd B."/>
            <person name="Jarett J.K."/>
            <person name="Geller-Mcgrath D.E."/>
            <person name="Sieber C.M."/>
            <person name="Emerson J.B."/>
            <person name="Anantharaman K."/>
            <person name="Thomas B.C."/>
            <person name="Malmstrom R."/>
            <person name="Stieglmeier M."/>
            <person name="Klingl A."/>
            <person name="Woyke T."/>
            <person name="Ryan C.M."/>
            <person name="Banfield J.F."/>
        </authorList>
    </citation>
    <scope>NUCLEOTIDE SEQUENCE [LARGE SCALE GENOMIC DNA]</scope>
    <source>
        <strain evidence="15">CG_4_10_14_3_um_filter_34_13</strain>
        <strain evidence="16">CG_4_9_14_3_um_filter_33_16</strain>
    </source>
</reference>
<dbReference type="Proteomes" id="UP000228560">
    <property type="component" value="Unassembled WGS sequence"/>
</dbReference>
<gene>
    <name evidence="13" type="ORF">AUK42_05315</name>
    <name evidence="16" type="ORF">CO097_01595</name>
    <name evidence="15" type="ORF">COZ07_02140</name>
    <name evidence="14" type="ORF">COZ58_02565</name>
</gene>
<dbReference type="InterPro" id="IPR050264">
    <property type="entry name" value="Bact_CCA-adding_enz_type3_sf"/>
</dbReference>
<evidence type="ECO:0000256" key="1">
    <source>
        <dbReference type="ARBA" id="ARBA00001946"/>
    </source>
</evidence>
<dbReference type="GO" id="GO:0046872">
    <property type="term" value="F:metal ion binding"/>
    <property type="evidence" value="ECO:0007669"/>
    <property type="project" value="UniProtKB-KW"/>
</dbReference>
<dbReference type="SUPFAM" id="SSF81301">
    <property type="entry name" value="Nucleotidyltransferase"/>
    <property type="match status" value="1"/>
</dbReference>
<proteinExistence type="inferred from homology"/>
<evidence type="ECO:0000313" key="17">
    <source>
        <dbReference type="Proteomes" id="UP000182763"/>
    </source>
</evidence>
<comment type="caution">
    <text evidence="13">The sequence shown here is derived from an EMBL/GenBank/DDBJ whole genome shotgun (WGS) entry which is preliminary data.</text>
</comment>
<dbReference type="Pfam" id="PF01743">
    <property type="entry name" value="PolyA_pol"/>
    <property type="match status" value="1"/>
</dbReference>
<evidence type="ECO:0000259" key="11">
    <source>
        <dbReference type="Pfam" id="PF12627"/>
    </source>
</evidence>
<accession>A0A2M7K9J8</accession>
<dbReference type="EMBL" id="PFIP01000047">
    <property type="protein sequence ID" value="PIX34817.1"/>
    <property type="molecule type" value="Genomic_DNA"/>
</dbReference>
<keyword evidence="6" id="KW-0547">Nucleotide-binding</keyword>
<evidence type="ECO:0000313" key="16">
    <source>
        <dbReference type="EMBL" id="PJB57726.1"/>
    </source>
</evidence>
<sequence length="447" mass="51477">MEKKKKDDKLNLKIGLKDIDPGALFIIKKLNDGGYEALVVGGCIRNLVMGEEAHDWDITTSATPEEISRTFKGYKVVPIGEKYGTIMVVIKAVNYQVTTFRGKDKLKGIEETEVAKWTSLLLEDLKHRDFTINTLVWGEKEGVLDYFKGLEDIKRRVIKGVEDPSERMKEDPLRMLRAIRMVCKLDFKIDQATLQEIKKNSILIKKVSPERIRDELIKILLSNFPKRGFKLLQQLGLLQFILPELERCVGFYREDFCPNKDLFEHILNLLNNLPPDLALHLVALLSEITQPPSNSQTSRKEVAAKILRRLKFKNSIIKKVSILVQEDWRAIDFLNPKNIRQFISKCGEENILNVLELKRTDIKIGKKIAKLKQLEKMEQQVREALEEKPPVSLKDLAINGKDLIDLGYQEGVELGRMLKSLLEIVIDKPELNRRERLLEFLETGLIK</sequence>
<evidence type="ECO:0000256" key="2">
    <source>
        <dbReference type="ARBA" id="ARBA00022679"/>
    </source>
</evidence>
<evidence type="ECO:0000313" key="19">
    <source>
        <dbReference type="Proteomes" id="UP000230646"/>
    </source>
</evidence>
<dbReference type="GO" id="GO:0016779">
    <property type="term" value="F:nucleotidyltransferase activity"/>
    <property type="evidence" value="ECO:0007669"/>
    <property type="project" value="UniProtKB-KW"/>
</dbReference>
<dbReference type="InterPro" id="IPR032828">
    <property type="entry name" value="PolyA_RNA-bd"/>
</dbReference>
<keyword evidence="5" id="KW-0479">Metal-binding</keyword>
<dbReference type="Pfam" id="PF13735">
    <property type="entry name" value="tRNA_NucTran2_2"/>
    <property type="match status" value="1"/>
</dbReference>
<evidence type="ECO:0000313" key="13">
    <source>
        <dbReference type="EMBL" id="OIP69332.1"/>
    </source>
</evidence>
<evidence type="ECO:0000259" key="10">
    <source>
        <dbReference type="Pfam" id="PF01743"/>
    </source>
</evidence>
<evidence type="ECO:0000256" key="6">
    <source>
        <dbReference type="ARBA" id="ARBA00022741"/>
    </source>
</evidence>
<dbReference type="Gene3D" id="1.10.246.80">
    <property type="match status" value="1"/>
</dbReference>
<dbReference type="AlphaFoldDB" id="A0A1J5GAL5"/>
<dbReference type="GO" id="GO:0000049">
    <property type="term" value="F:tRNA binding"/>
    <property type="evidence" value="ECO:0007669"/>
    <property type="project" value="TreeGrafter"/>
</dbReference>